<dbReference type="AlphaFoldDB" id="M0NED6"/>
<dbReference type="STRING" id="1227457.C451_02789"/>
<proteinExistence type="predicted"/>
<keyword evidence="1" id="KW-0472">Membrane</keyword>
<reference evidence="2 3" key="1">
    <citation type="journal article" date="2014" name="PLoS Genet.">
        <title>Phylogenetically driven sequencing of extremely halophilic archaea reveals strategies for static and dynamic osmo-response.</title>
        <authorList>
            <person name="Becker E.A."/>
            <person name="Seitzer P.M."/>
            <person name="Tritt A."/>
            <person name="Larsen D."/>
            <person name="Krusor M."/>
            <person name="Yao A.I."/>
            <person name="Wu D."/>
            <person name="Madern D."/>
            <person name="Eisen J.A."/>
            <person name="Darling A.E."/>
            <person name="Facciotti M.T."/>
        </authorList>
    </citation>
    <scope>NUCLEOTIDE SEQUENCE [LARGE SCALE GENOMIC DNA]</scope>
    <source>
        <strain evidence="2 3">JCM 13552</strain>
    </source>
</reference>
<feature type="transmembrane region" description="Helical" evidence="1">
    <location>
        <begin position="38"/>
        <end position="57"/>
    </location>
</feature>
<name>M0NED6_9EURY</name>
<evidence type="ECO:0000256" key="1">
    <source>
        <dbReference type="SAM" id="Phobius"/>
    </source>
</evidence>
<dbReference type="EMBL" id="AOMF01000062">
    <property type="protein sequence ID" value="EMA56352.1"/>
    <property type="molecule type" value="Genomic_DNA"/>
</dbReference>
<sequence length="198" mass="21635">MVWYFTDISTAGLGGATIGIGAARLWQPIKRRFGINTGWGKAPVGFALFGLGVYSFTYPEGLLVIKLAFVLVGGWITLDGLYDLTSGAGETVAGSPNTMEQFGDAHIVGRAIESDPQSLDKLTSTVDLPRHRIEKALEMLVNTDAIAERNGRYHAQFTDRSIGDTLKNAPSRATDRVSSIPDRVLRPFRLFGFDRKKT</sequence>
<feature type="transmembrane region" description="Helical" evidence="1">
    <location>
        <begin position="6"/>
        <end position="26"/>
    </location>
</feature>
<keyword evidence="1" id="KW-0812">Transmembrane</keyword>
<keyword evidence="3" id="KW-1185">Reference proteome</keyword>
<dbReference type="Proteomes" id="UP000011680">
    <property type="component" value="Unassembled WGS sequence"/>
</dbReference>
<accession>M0NED6</accession>
<protein>
    <submittedName>
        <fullName evidence="2">Uncharacterized protein</fullName>
    </submittedName>
</protein>
<keyword evidence="1" id="KW-1133">Transmembrane helix</keyword>
<comment type="caution">
    <text evidence="2">The sequence shown here is derived from an EMBL/GenBank/DDBJ whole genome shotgun (WGS) entry which is preliminary data.</text>
</comment>
<organism evidence="2 3">
    <name type="scientific">Halococcus thailandensis JCM 13552</name>
    <dbReference type="NCBI Taxonomy" id="1227457"/>
    <lineage>
        <taxon>Archaea</taxon>
        <taxon>Methanobacteriati</taxon>
        <taxon>Methanobacteriota</taxon>
        <taxon>Stenosarchaea group</taxon>
        <taxon>Halobacteria</taxon>
        <taxon>Halobacteriales</taxon>
        <taxon>Halococcaceae</taxon>
        <taxon>Halococcus</taxon>
    </lineage>
</organism>
<evidence type="ECO:0000313" key="2">
    <source>
        <dbReference type="EMBL" id="EMA56352.1"/>
    </source>
</evidence>
<evidence type="ECO:0000313" key="3">
    <source>
        <dbReference type="Proteomes" id="UP000011680"/>
    </source>
</evidence>
<gene>
    <name evidence="2" type="ORF">C451_02789</name>
</gene>